<dbReference type="InterPro" id="IPR005467">
    <property type="entry name" value="His_kinase_dom"/>
</dbReference>
<keyword evidence="4" id="KW-0418">Kinase</keyword>
<comment type="caution">
    <text evidence="9">The sequence shown here is derived from an EMBL/GenBank/DDBJ whole genome shotgun (WGS) entry which is preliminary data.</text>
</comment>
<evidence type="ECO:0000256" key="5">
    <source>
        <dbReference type="ARBA" id="ARBA00023012"/>
    </source>
</evidence>
<dbReference type="SMART" id="SM00028">
    <property type="entry name" value="TPR"/>
    <property type="match status" value="4"/>
</dbReference>
<evidence type="ECO:0000256" key="4">
    <source>
        <dbReference type="ARBA" id="ARBA00022777"/>
    </source>
</evidence>
<evidence type="ECO:0000256" key="2">
    <source>
        <dbReference type="ARBA" id="ARBA00012438"/>
    </source>
</evidence>
<dbReference type="InterPro" id="IPR050736">
    <property type="entry name" value="Sensor_HK_Regulatory"/>
</dbReference>
<organism evidence="9 10">
    <name type="scientific">Pelobium manganitolerans</name>
    <dbReference type="NCBI Taxonomy" id="1842495"/>
    <lineage>
        <taxon>Bacteria</taxon>
        <taxon>Pseudomonadati</taxon>
        <taxon>Bacteroidota</taxon>
        <taxon>Sphingobacteriia</taxon>
        <taxon>Sphingobacteriales</taxon>
        <taxon>Sphingobacteriaceae</taxon>
        <taxon>Pelobium</taxon>
    </lineage>
</organism>
<evidence type="ECO:0000256" key="7">
    <source>
        <dbReference type="SAM" id="Phobius"/>
    </source>
</evidence>
<keyword evidence="5" id="KW-0902">Two-component regulatory system</keyword>
<reference evidence="9 10" key="1">
    <citation type="submission" date="2016-07" db="EMBL/GenBank/DDBJ databases">
        <title>Genome of Pelobium manganitolerans.</title>
        <authorList>
            <person name="Wu S."/>
            <person name="Wang G."/>
        </authorList>
    </citation>
    <scope>NUCLEOTIDE SEQUENCE [LARGE SCALE GENOMIC DNA]</scope>
    <source>
        <strain evidence="9 10">YS-25</strain>
    </source>
</reference>
<dbReference type="OrthoDB" id="9810447at2"/>
<dbReference type="PRINTS" id="PR00344">
    <property type="entry name" value="BCTRLSENSOR"/>
</dbReference>
<dbReference type="InterPro" id="IPR019734">
    <property type="entry name" value="TPR_rpt"/>
</dbReference>
<dbReference type="PROSITE" id="PS50109">
    <property type="entry name" value="HIS_KIN"/>
    <property type="match status" value="1"/>
</dbReference>
<comment type="catalytic activity">
    <reaction evidence="1">
        <text>ATP + protein L-histidine = ADP + protein N-phospho-L-histidine.</text>
        <dbReference type="EC" id="2.7.13.3"/>
    </reaction>
</comment>
<dbReference type="Gene3D" id="1.25.40.10">
    <property type="entry name" value="Tetratricopeptide repeat domain"/>
    <property type="match status" value="2"/>
</dbReference>
<dbReference type="InterPro" id="IPR036097">
    <property type="entry name" value="HisK_dim/P_sf"/>
</dbReference>
<keyword evidence="3" id="KW-0808">Transferase</keyword>
<dbReference type="InterPro" id="IPR004358">
    <property type="entry name" value="Sig_transdc_His_kin-like_C"/>
</dbReference>
<keyword evidence="7" id="KW-0472">Membrane</keyword>
<proteinExistence type="predicted"/>
<dbReference type="Pfam" id="PF13424">
    <property type="entry name" value="TPR_12"/>
    <property type="match status" value="1"/>
</dbReference>
<dbReference type="Pfam" id="PF02518">
    <property type="entry name" value="HATPase_c"/>
    <property type="match status" value="1"/>
</dbReference>
<dbReference type="SUPFAM" id="SSF48452">
    <property type="entry name" value="TPR-like"/>
    <property type="match status" value="2"/>
</dbReference>
<feature type="transmembrane region" description="Helical" evidence="7">
    <location>
        <begin position="392"/>
        <end position="414"/>
    </location>
</feature>
<dbReference type="EC" id="2.7.13.3" evidence="2"/>
<keyword evidence="10" id="KW-1185">Reference proteome</keyword>
<keyword evidence="7" id="KW-1133">Transmembrane helix</keyword>
<dbReference type="Gene3D" id="3.30.565.10">
    <property type="entry name" value="Histidine kinase-like ATPase, C-terminal domain"/>
    <property type="match status" value="1"/>
</dbReference>
<dbReference type="InterPro" id="IPR011990">
    <property type="entry name" value="TPR-like_helical_dom_sf"/>
</dbReference>
<dbReference type="SMART" id="SM00387">
    <property type="entry name" value="HATPase_c"/>
    <property type="match status" value="1"/>
</dbReference>
<evidence type="ECO:0000313" key="9">
    <source>
        <dbReference type="EMBL" id="RKD18320.1"/>
    </source>
</evidence>
<evidence type="ECO:0000256" key="1">
    <source>
        <dbReference type="ARBA" id="ARBA00000085"/>
    </source>
</evidence>
<dbReference type="SUPFAM" id="SSF55874">
    <property type="entry name" value="ATPase domain of HSP90 chaperone/DNA topoisomerase II/histidine kinase"/>
    <property type="match status" value="1"/>
</dbReference>
<feature type="repeat" description="TPR" evidence="6">
    <location>
        <begin position="118"/>
        <end position="151"/>
    </location>
</feature>
<gene>
    <name evidence="9" type="ORF">BCY91_16090</name>
</gene>
<dbReference type="SUPFAM" id="SSF47384">
    <property type="entry name" value="Homodimeric domain of signal transducing histidine kinase"/>
    <property type="match status" value="1"/>
</dbReference>
<dbReference type="RefSeq" id="WP_120181036.1">
    <property type="nucleotide sequence ID" value="NZ_MBTA01000005.1"/>
</dbReference>
<feature type="domain" description="Histidine kinase" evidence="8">
    <location>
        <begin position="441"/>
        <end position="657"/>
    </location>
</feature>
<dbReference type="EMBL" id="MBTA01000005">
    <property type="protein sequence ID" value="RKD18320.1"/>
    <property type="molecule type" value="Genomic_DNA"/>
</dbReference>
<dbReference type="Proteomes" id="UP000283433">
    <property type="component" value="Unassembled WGS sequence"/>
</dbReference>
<evidence type="ECO:0000256" key="6">
    <source>
        <dbReference type="PROSITE-ProRule" id="PRU00339"/>
    </source>
</evidence>
<dbReference type="Gene3D" id="1.10.287.130">
    <property type="match status" value="1"/>
</dbReference>
<dbReference type="InterPro" id="IPR003594">
    <property type="entry name" value="HATPase_dom"/>
</dbReference>
<sequence length="657" mass="73391">MLSKSKYSFKLGIITILILAFAWSGAVAQLTTRADSLRLERELQSLKDASVSNPDTIIVAGDRLLSIYGKPATSPNRLKIYRALGFVLSKHGYFQLTERYYREAVEIARKTGNQSAEADLINSLGVMWAKKGEYIKAESSFLKALIISEKARYVPGIVSSYLKLSTLRIKQNKPVECLSFCKKADSVNAVNHVSFLKQEILRNKGIVKAMQGHYAEALASFNTSYKIGVEEKDVVDQVVDLQNIGLVYKEQKHIAEALSYLKKAASLAKSYYLKEEEVRVEINIPPILASTGNFDEAEALLLALDKRAIELSLIDMRLEIYTKLSELSEQQKNYRKAYRYLGTYTELRDKQANEESGRVLQEAQVNLGLLKANKRLKENEDLLFQKTRERNILFGVLLFCSLLLGALVFALLRLKNLNWVLSQKKEQLSQSNSSKNKLLSIIGHDLRGHESTSLGLLGLLKNGDLTPEEADVYLGMLLTQTESALATLEDLLLWGQTQIKGGDYKPQNLMLSLLIDRSVALNTEAIQKKELDVQVDDLQGKEVNADAHYISFVMRNLLANAIKFTPNKGIIKIYAEDYSPQQYSICVADDGIGIPPEQLEQIFSPQSISRKGTNNESGTGLGLTLCKEFVEANGGKIWAHPGLQGGTVFCFTLNKKR</sequence>
<dbReference type="GO" id="GO:0000155">
    <property type="term" value="F:phosphorelay sensor kinase activity"/>
    <property type="evidence" value="ECO:0007669"/>
    <property type="project" value="InterPro"/>
</dbReference>
<evidence type="ECO:0000313" key="10">
    <source>
        <dbReference type="Proteomes" id="UP000283433"/>
    </source>
</evidence>
<keyword evidence="7" id="KW-0812">Transmembrane</keyword>
<dbReference type="InterPro" id="IPR036890">
    <property type="entry name" value="HATPase_C_sf"/>
</dbReference>
<evidence type="ECO:0000256" key="3">
    <source>
        <dbReference type="ARBA" id="ARBA00022679"/>
    </source>
</evidence>
<dbReference type="PROSITE" id="PS50005">
    <property type="entry name" value="TPR"/>
    <property type="match status" value="1"/>
</dbReference>
<evidence type="ECO:0000259" key="8">
    <source>
        <dbReference type="PROSITE" id="PS50109"/>
    </source>
</evidence>
<accession>A0A419S8T9</accession>
<dbReference type="PANTHER" id="PTHR43711:SF26">
    <property type="entry name" value="SENSOR HISTIDINE KINASE RCSC"/>
    <property type="match status" value="1"/>
</dbReference>
<dbReference type="PANTHER" id="PTHR43711">
    <property type="entry name" value="TWO-COMPONENT HISTIDINE KINASE"/>
    <property type="match status" value="1"/>
</dbReference>
<name>A0A419S8T9_9SPHI</name>
<keyword evidence="6" id="KW-0802">TPR repeat</keyword>
<protein>
    <recommendedName>
        <fullName evidence="2">histidine kinase</fullName>
        <ecNumber evidence="2">2.7.13.3</ecNumber>
    </recommendedName>
</protein>
<dbReference type="AlphaFoldDB" id="A0A419S8T9"/>